<dbReference type="AlphaFoldDB" id="A0A0F9CQV4"/>
<sequence>EDLVYVAEKKKVRISLKGVVKPKKKERRKWGELTQCYRCVGPHPGWKRGQLRMRKGMPYCSVHLAEYDGKHVPWPSCPNCGENEFGAMRWKGSVKSTTTFCDDCGYSTLALEHFDKDTILAIAAPIVPR</sequence>
<dbReference type="EMBL" id="LAZR01032200">
    <property type="protein sequence ID" value="KKL51579.1"/>
    <property type="molecule type" value="Genomic_DNA"/>
</dbReference>
<reference evidence="1" key="1">
    <citation type="journal article" date="2015" name="Nature">
        <title>Complex archaea that bridge the gap between prokaryotes and eukaryotes.</title>
        <authorList>
            <person name="Spang A."/>
            <person name="Saw J.H."/>
            <person name="Jorgensen S.L."/>
            <person name="Zaremba-Niedzwiedzka K."/>
            <person name="Martijn J."/>
            <person name="Lind A.E."/>
            <person name="van Eijk R."/>
            <person name="Schleper C."/>
            <person name="Guy L."/>
            <person name="Ettema T.J."/>
        </authorList>
    </citation>
    <scope>NUCLEOTIDE SEQUENCE</scope>
</reference>
<organism evidence="1">
    <name type="scientific">marine sediment metagenome</name>
    <dbReference type="NCBI Taxonomy" id="412755"/>
    <lineage>
        <taxon>unclassified sequences</taxon>
        <taxon>metagenomes</taxon>
        <taxon>ecological metagenomes</taxon>
    </lineage>
</organism>
<comment type="caution">
    <text evidence="1">The sequence shown here is derived from an EMBL/GenBank/DDBJ whole genome shotgun (WGS) entry which is preliminary data.</text>
</comment>
<protein>
    <submittedName>
        <fullName evidence="1">Uncharacterized protein</fullName>
    </submittedName>
</protein>
<feature type="non-terminal residue" evidence="1">
    <location>
        <position position="1"/>
    </location>
</feature>
<evidence type="ECO:0000313" key="1">
    <source>
        <dbReference type="EMBL" id="KKL51579.1"/>
    </source>
</evidence>
<proteinExistence type="predicted"/>
<accession>A0A0F9CQV4</accession>
<name>A0A0F9CQV4_9ZZZZ</name>
<gene>
    <name evidence="1" type="ORF">LCGC14_2294110</name>
</gene>